<dbReference type="CDD" id="cd00130">
    <property type="entry name" value="PAS"/>
    <property type="match status" value="1"/>
</dbReference>
<dbReference type="GO" id="GO:0004673">
    <property type="term" value="F:protein histidine kinase activity"/>
    <property type="evidence" value="ECO:0007669"/>
    <property type="project" value="UniProtKB-EC"/>
</dbReference>
<keyword evidence="4" id="KW-0808">Transferase</keyword>
<dbReference type="PANTHER" id="PTHR43304:SF1">
    <property type="entry name" value="PAC DOMAIN-CONTAINING PROTEIN"/>
    <property type="match status" value="1"/>
</dbReference>
<dbReference type="PROSITE" id="PS50112">
    <property type="entry name" value="PAS"/>
    <property type="match status" value="1"/>
</dbReference>
<dbReference type="SMART" id="SM00086">
    <property type="entry name" value="PAC"/>
    <property type="match status" value="1"/>
</dbReference>
<name>X0XP06_9ZZZZ</name>
<dbReference type="PANTHER" id="PTHR43304">
    <property type="entry name" value="PHYTOCHROME-LIKE PROTEIN CPH1"/>
    <property type="match status" value="1"/>
</dbReference>
<accession>X0XP06</accession>
<dbReference type="Pfam" id="PF00989">
    <property type="entry name" value="PAS"/>
    <property type="match status" value="1"/>
</dbReference>
<keyword evidence="5" id="KW-0418">Kinase</keyword>
<dbReference type="NCBIfam" id="TIGR00229">
    <property type="entry name" value="sensory_box"/>
    <property type="match status" value="1"/>
</dbReference>
<evidence type="ECO:0000259" key="8">
    <source>
        <dbReference type="PROSITE" id="PS50113"/>
    </source>
</evidence>
<dbReference type="AlphaFoldDB" id="X0XP06"/>
<feature type="domain" description="PAC" evidence="8">
    <location>
        <begin position="126"/>
        <end position="177"/>
    </location>
</feature>
<evidence type="ECO:0000259" key="7">
    <source>
        <dbReference type="PROSITE" id="PS50112"/>
    </source>
</evidence>
<keyword evidence="3" id="KW-0597">Phosphoprotein</keyword>
<keyword evidence="6" id="KW-0175">Coiled coil</keyword>
<dbReference type="InterPro" id="IPR035965">
    <property type="entry name" value="PAS-like_dom_sf"/>
</dbReference>
<protein>
    <recommendedName>
        <fullName evidence="2">histidine kinase</fullName>
        <ecNumber evidence="2">2.7.13.3</ecNumber>
    </recommendedName>
</protein>
<evidence type="ECO:0000256" key="3">
    <source>
        <dbReference type="ARBA" id="ARBA00022553"/>
    </source>
</evidence>
<feature type="coiled-coil region" evidence="6">
    <location>
        <begin position="179"/>
        <end position="215"/>
    </location>
</feature>
<dbReference type="SMART" id="SM00091">
    <property type="entry name" value="PAS"/>
    <property type="match status" value="1"/>
</dbReference>
<dbReference type="SUPFAM" id="SSF55785">
    <property type="entry name" value="PYP-like sensor domain (PAS domain)"/>
    <property type="match status" value="1"/>
</dbReference>
<dbReference type="InterPro" id="IPR000700">
    <property type="entry name" value="PAS-assoc_C"/>
</dbReference>
<comment type="catalytic activity">
    <reaction evidence="1">
        <text>ATP + protein L-histidine = ADP + protein N-phospho-L-histidine.</text>
        <dbReference type="EC" id="2.7.13.3"/>
    </reaction>
</comment>
<dbReference type="InterPro" id="IPR001610">
    <property type="entry name" value="PAC"/>
</dbReference>
<gene>
    <name evidence="9" type="ORF">S01H1_67244</name>
</gene>
<feature type="non-terminal residue" evidence="9">
    <location>
        <position position="249"/>
    </location>
</feature>
<dbReference type="InterPro" id="IPR013767">
    <property type="entry name" value="PAS_fold"/>
</dbReference>
<dbReference type="InterPro" id="IPR000014">
    <property type="entry name" value="PAS"/>
</dbReference>
<sequence length="249" mass="28723">TTRLRETIDSLEERVTERTAEVEEGAQDLLRANAQLEGEVTERKRAEEEIKAQKNFTDNVIDSLPDTFYIFDPESGKGIQWNKTLNEISGYKYEEMSEYPPLHFYPPEEHQLIEEVVKTTLEKGRATVELNYIIADGTRIPFEYSTVLIKNAEGKPCICAIGRDITERKRAEGALERANAELELRVGERTAELAAANEQLQRDITERKRVEEEREKALYNMGERMKELACMYRVTNAGQTRQTMEELLQ</sequence>
<comment type="caution">
    <text evidence="9">The sequence shown here is derived from an EMBL/GenBank/DDBJ whole genome shotgun (WGS) entry which is preliminary data.</text>
</comment>
<dbReference type="EMBL" id="BARS01044519">
    <property type="protein sequence ID" value="GAG37047.1"/>
    <property type="molecule type" value="Genomic_DNA"/>
</dbReference>
<organism evidence="9">
    <name type="scientific">marine sediment metagenome</name>
    <dbReference type="NCBI Taxonomy" id="412755"/>
    <lineage>
        <taxon>unclassified sequences</taxon>
        <taxon>metagenomes</taxon>
        <taxon>ecological metagenomes</taxon>
    </lineage>
</organism>
<dbReference type="InterPro" id="IPR052162">
    <property type="entry name" value="Sensor_kinase/Photoreceptor"/>
</dbReference>
<reference evidence="9" key="1">
    <citation type="journal article" date="2014" name="Front. Microbiol.">
        <title>High frequency of phylogenetically diverse reductive dehalogenase-homologous genes in deep subseafloor sedimentary metagenomes.</title>
        <authorList>
            <person name="Kawai M."/>
            <person name="Futagami T."/>
            <person name="Toyoda A."/>
            <person name="Takaki Y."/>
            <person name="Nishi S."/>
            <person name="Hori S."/>
            <person name="Arai W."/>
            <person name="Tsubouchi T."/>
            <person name="Morono Y."/>
            <person name="Uchiyama I."/>
            <person name="Ito T."/>
            <person name="Fujiyama A."/>
            <person name="Inagaki F."/>
            <person name="Takami H."/>
        </authorList>
    </citation>
    <scope>NUCLEOTIDE SEQUENCE</scope>
    <source>
        <strain evidence="9">Expedition CK06-06</strain>
    </source>
</reference>
<feature type="non-terminal residue" evidence="9">
    <location>
        <position position="1"/>
    </location>
</feature>
<evidence type="ECO:0000256" key="5">
    <source>
        <dbReference type="ARBA" id="ARBA00022777"/>
    </source>
</evidence>
<evidence type="ECO:0000313" key="9">
    <source>
        <dbReference type="EMBL" id="GAG37047.1"/>
    </source>
</evidence>
<feature type="domain" description="PAS" evidence="7">
    <location>
        <begin position="53"/>
        <end position="124"/>
    </location>
</feature>
<dbReference type="PROSITE" id="PS50113">
    <property type="entry name" value="PAC"/>
    <property type="match status" value="1"/>
</dbReference>
<evidence type="ECO:0000256" key="1">
    <source>
        <dbReference type="ARBA" id="ARBA00000085"/>
    </source>
</evidence>
<dbReference type="Gene3D" id="3.30.450.20">
    <property type="entry name" value="PAS domain"/>
    <property type="match status" value="1"/>
</dbReference>
<evidence type="ECO:0000256" key="6">
    <source>
        <dbReference type="SAM" id="Coils"/>
    </source>
</evidence>
<evidence type="ECO:0000256" key="2">
    <source>
        <dbReference type="ARBA" id="ARBA00012438"/>
    </source>
</evidence>
<dbReference type="EC" id="2.7.13.3" evidence="2"/>
<dbReference type="GO" id="GO:0006355">
    <property type="term" value="P:regulation of DNA-templated transcription"/>
    <property type="evidence" value="ECO:0007669"/>
    <property type="project" value="InterPro"/>
</dbReference>
<proteinExistence type="predicted"/>
<evidence type="ECO:0000256" key="4">
    <source>
        <dbReference type="ARBA" id="ARBA00022679"/>
    </source>
</evidence>